<dbReference type="InterPro" id="IPR011055">
    <property type="entry name" value="Dup_hybrid_motif"/>
</dbReference>
<feature type="domain" description="M23ase beta-sheet core" evidence="3">
    <location>
        <begin position="358"/>
        <end position="451"/>
    </location>
</feature>
<comment type="caution">
    <text evidence="4">The sequence shown here is derived from an EMBL/GenBank/DDBJ whole genome shotgun (WGS) entry which is preliminary data.</text>
</comment>
<feature type="compositionally biased region" description="Basic and acidic residues" evidence="2">
    <location>
        <begin position="16"/>
        <end position="43"/>
    </location>
</feature>
<evidence type="ECO:0000313" key="4">
    <source>
        <dbReference type="EMBL" id="MEC4722613.1"/>
    </source>
</evidence>
<dbReference type="SUPFAM" id="SSF51261">
    <property type="entry name" value="Duplicated hybrid motif"/>
    <property type="match status" value="1"/>
</dbReference>
<evidence type="ECO:0000313" key="5">
    <source>
        <dbReference type="Proteomes" id="UP001352263"/>
    </source>
</evidence>
<dbReference type="Pfam" id="PF01551">
    <property type="entry name" value="Peptidase_M23"/>
    <property type="match status" value="1"/>
</dbReference>
<feature type="region of interest" description="Disordered" evidence="2">
    <location>
        <begin position="1"/>
        <end position="43"/>
    </location>
</feature>
<keyword evidence="1" id="KW-0175">Coiled coil</keyword>
<dbReference type="Proteomes" id="UP001352263">
    <property type="component" value="Unassembled WGS sequence"/>
</dbReference>
<name>A0ABU6JGR9_9BURK</name>
<feature type="compositionally biased region" description="Polar residues" evidence="2">
    <location>
        <begin position="285"/>
        <end position="294"/>
    </location>
</feature>
<keyword evidence="5" id="KW-1185">Reference proteome</keyword>
<dbReference type="RefSeq" id="WP_326509325.1">
    <property type="nucleotide sequence ID" value="NZ_JAWIIV010000033.1"/>
</dbReference>
<proteinExistence type="predicted"/>
<dbReference type="CDD" id="cd12797">
    <property type="entry name" value="M23_peptidase"/>
    <property type="match status" value="1"/>
</dbReference>
<feature type="coiled-coil region" evidence="1">
    <location>
        <begin position="157"/>
        <end position="198"/>
    </location>
</feature>
<dbReference type="Gene3D" id="6.10.250.3150">
    <property type="match status" value="1"/>
</dbReference>
<dbReference type="PANTHER" id="PTHR21666:SF270">
    <property type="entry name" value="MUREIN HYDROLASE ACTIVATOR ENVC"/>
    <property type="match status" value="1"/>
</dbReference>
<dbReference type="InterPro" id="IPR016047">
    <property type="entry name" value="M23ase_b-sheet_dom"/>
</dbReference>
<dbReference type="EMBL" id="JAWIIV010000033">
    <property type="protein sequence ID" value="MEC4722613.1"/>
    <property type="molecule type" value="Genomic_DNA"/>
</dbReference>
<protein>
    <submittedName>
        <fullName evidence="4">Peptidoglycan DD-metalloendopeptidase family protein</fullName>
    </submittedName>
</protein>
<evidence type="ECO:0000256" key="2">
    <source>
        <dbReference type="SAM" id="MobiDB-lite"/>
    </source>
</evidence>
<evidence type="ECO:0000256" key="1">
    <source>
        <dbReference type="SAM" id="Coils"/>
    </source>
</evidence>
<reference evidence="4 5" key="1">
    <citation type="submission" date="2023-10" db="EMBL/GenBank/DDBJ databases">
        <title>Noviherbaspirillum sp. CPCC 100848 genome assembly.</title>
        <authorList>
            <person name="Li X.Y."/>
            <person name="Fang X.M."/>
        </authorList>
    </citation>
    <scope>NUCLEOTIDE SEQUENCE [LARGE SCALE GENOMIC DNA]</scope>
    <source>
        <strain evidence="4 5">CPCC 100848</strain>
    </source>
</reference>
<feature type="region of interest" description="Disordered" evidence="2">
    <location>
        <begin position="270"/>
        <end position="327"/>
    </location>
</feature>
<feature type="compositionally biased region" description="Low complexity" evidence="2">
    <location>
        <begin position="1"/>
        <end position="15"/>
    </location>
</feature>
<sequence length="458" mass="50355">MASLGALSTLGAAPAHAEKLSERARQKRAAEEERAELQKKLGTLKRDITQTEAAKGHAADALSQTEAAISDANRALHDLAADQRATESKLSRLNEEHNRLARLIDSQQNRLARLLRDQYVAGNEDRIKLLLSGDNPNRINRELQYMGYVSQAQARLIDSLRSNMAAVEANKTATQEARQELEEIASEQRDQKLVLEKEKTRRAALLAQLSGKLAVQRKEAGNIERDEQRLGGLVDRLAKLIDEQRKAEAAAQERRRQELKERQERLAREQLARAKAKKEAEANAKVSSVKTPKSNPDAIDDDEPPSKLVGRNELVPEPTVQDGGATRAFSGLRGQLRLPVKGDLIAKFGSKRSDGPSWKGLFIRAPEGAEIKAVAGGQVVFAEWLRGFGNLVIIDHGGQYMTVYGNNHAVLKHAGDIVKTGDTIASAGNSGGNEQSGLYFEMRHQGRAIDPSGWITFR</sequence>
<evidence type="ECO:0000259" key="3">
    <source>
        <dbReference type="Pfam" id="PF01551"/>
    </source>
</evidence>
<gene>
    <name evidence="4" type="ORF">RY831_25945</name>
</gene>
<dbReference type="InterPro" id="IPR050570">
    <property type="entry name" value="Cell_wall_metabolism_enzyme"/>
</dbReference>
<accession>A0ABU6JGR9</accession>
<organism evidence="4 5">
    <name type="scientific">Noviherbaspirillum album</name>
    <dbReference type="NCBI Taxonomy" id="3080276"/>
    <lineage>
        <taxon>Bacteria</taxon>
        <taxon>Pseudomonadati</taxon>
        <taxon>Pseudomonadota</taxon>
        <taxon>Betaproteobacteria</taxon>
        <taxon>Burkholderiales</taxon>
        <taxon>Oxalobacteraceae</taxon>
        <taxon>Noviherbaspirillum</taxon>
    </lineage>
</organism>
<feature type="compositionally biased region" description="Basic and acidic residues" evidence="2">
    <location>
        <begin position="270"/>
        <end position="282"/>
    </location>
</feature>
<dbReference type="Gene3D" id="2.70.70.10">
    <property type="entry name" value="Glucose Permease (Domain IIA)"/>
    <property type="match status" value="1"/>
</dbReference>
<dbReference type="PANTHER" id="PTHR21666">
    <property type="entry name" value="PEPTIDASE-RELATED"/>
    <property type="match status" value="1"/>
</dbReference>